<feature type="compositionally biased region" description="Acidic residues" evidence="1">
    <location>
        <begin position="337"/>
        <end position="376"/>
    </location>
</feature>
<feature type="compositionally biased region" description="Basic and acidic residues" evidence="1">
    <location>
        <begin position="592"/>
        <end position="606"/>
    </location>
</feature>
<feature type="compositionally biased region" description="Basic and acidic residues" evidence="1">
    <location>
        <begin position="1"/>
        <end position="10"/>
    </location>
</feature>
<dbReference type="InterPro" id="IPR025451">
    <property type="entry name" value="DUF4211"/>
</dbReference>
<dbReference type="Proteomes" id="UP001164286">
    <property type="component" value="Unassembled WGS sequence"/>
</dbReference>
<feature type="compositionally biased region" description="Basic residues" evidence="1">
    <location>
        <begin position="322"/>
        <end position="331"/>
    </location>
</feature>
<feature type="region of interest" description="Disordered" evidence="1">
    <location>
        <begin position="573"/>
        <end position="611"/>
    </location>
</feature>
<evidence type="ECO:0000313" key="3">
    <source>
        <dbReference type="EMBL" id="KAI9635820.1"/>
    </source>
</evidence>
<feature type="compositionally biased region" description="Acidic residues" evidence="1">
    <location>
        <begin position="280"/>
        <end position="300"/>
    </location>
</feature>
<dbReference type="GeneID" id="77732174"/>
<feature type="region of interest" description="Disordered" evidence="1">
    <location>
        <begin position="1"/>
        <end position="385"/>
    </location>
</feature>
<protein>
    <recommendedName>
        <fullName evidence="2">DUF4211 domain-containing protein</fullName>
    </recommendedName>
</protein>
<evidence type="ECO:0000313" key="4">
    <source>
        <dbReference type="Proteomes" id="UP001164286"/>
    </source>
</evidence>
<comment type="caution">
    <text evidence="3">The sequence shown here is derived from an EMBL/GenBank/DDBJ whole genome shotgun (WGS) entry which is preliminary data.</text>
</comment>
<dbReference type="PANTHER" id="PTHR35711">
    <property type="entry name" value="EXPRESSED PROTEIN"/>
    <property type="match status" value="1"/>
</dbReference>
<sequence length="671" mass="77415">MPQSRIHDHFAPSNKYPRAATQSSRRPPAHRWESDSEGSDGLEAIQLSAQKPKPSRKAAEAPVSQKRGKRVVLDSDDEYGEGGQEEEVDDEDEDEDDERTRVEKRTRSGGKGKGKGRAVQSTEPESDDTVDSLVVGEKLRKAAKRAHKTTSPAPAPPRTKVTPSPKTRTRKRGSSPDFVIEVPSLSRERRSQYSEVPISPRTPSKKRKASIIALSSDPESDSDDNTPIIHRRRVPSKPKSSPAQPKRCRTPESDSDDLPKRNSPPKPKPISPKRAKAVDPDESEEPLTEEEDMMAELELDQPDRFKSKTRLRERKETDWQRALRKANNKRKGIVEDTTSEEESESEDEGEVEDAVQGGEVDEEDDDDFISDDDDDGPVQLPHEFSNNSIQTPEFKYKVVFHYLLYLVMKGSKALPLRGENAEYFEPHLRDVRRRVTGLRDAGVRSQIWSTVFVRALEKYPIFRSGYMDMEEPIWWCHACRRRMPSRYEASLDGKPYNHDTHEEVEEEESDSEPEMDPETGEPETQKRRYERKNKAFTMGPKCLRRSRIFHQMSHWEDDMYDRIRELYHKVLRASGKKVPDESDTSEDDDEDEHHLDRNMRRMDRADRRRRSNMEAAELKGRALPKDVHSVEDVLEWMDKEGWQTKLFHVMEDLEEEARALEHDKSTDRAEL</sequence>
<feature type="compositionally biased region" description="Basic residues" evidence="1">
    <location>
        <begin position="107"/>
        <end position="116"/>
    </location>
</feature>
<organism evidence="3 4">
    <name type="scientific">Dioszegia hungarica</name>
    <dbReference type="NCBI Taxonomy" id="4972"/>
    <lineage>
        <taxon>Eukaryota</taxon>
        <taxon>Fungi</taxon>
        <taxon>Dikarya</taxon>
        <taxon>Basidiomycota</taxon>
        <taxon>Agaricomycotina</taxon>
        <taxon>Tremellomycetes</taxon>
        <taxon>Tremellales</taxon>
        <taxon>Bulleribasidiaceae</taxon>
        <taxon>Dioszegia</taxon>
    </lineage>
</organism>
<proteinExistence type="predicted"/>
<feature type="compositionally biased region" description="Acidic residues" evidence="1">
    <location>
        <begin position="502"/>
        <end position="521"/>
    </location>
</feature>
<feature type="compositionally biased region" description="Basic and acidic residues" evidence="1">
    <location>
        <begin position="490"/>
        <end position="501"/>
    </location>
</feature>
<evidence type="ECO:0000256" key="1">
    <source>
        <dbReference type="SAM" id="MobiDB-lite"/>
    </source>
</evidence>
<feature type="compositionally biased region" description="Basic and acidic residues" evidence="1">
    <location>
        <begin position="249"/>
        <end position="260"/>
    </location>
</feature>
<feature type="domain" description="DUF4211" evidence="2">
    <location>
        <begin position="367"/>
        <end position="500"/>
    </location>
</feature>
<feature type="compositionally biased region" description="Acidic residues" evidence="1">
    <location>
        <begin position="74"/>
        <end position="97"/>
    </location>
</feature>
<dbReference type="RefSeq" id="XP_052945597.1">
    <property type="nucleotide sequence ID" value="XM_053092969.1"/>
</dbReference>
<gene>
    <name evidence="3" type="ORF">MKK02DRAFT_44516</name>
</gene>
<dbReference type="EMBL" id="JAKWFO010000005">
    <property type="protein sequence ID" value="KAI9635820.1"/>
    <property type="molecule type" value="Genomic_DNA"/>
</dbReference>
<feature type="compositionally biased region" description="Acidic residues" evidence="1">
    <location>
        <begin position="581"/>
        <end position="591"/>
    </location>
</feature>
<name>A0AA38LUJ7_9TREE</name>
<dbReference type="Pfam" id="PF13926">
    <property type="entry name" value="DUF4211"/>
    <property type="match status" value="1"/>
</dbReference>
<evidence type="ECO:0000259" key="2">
    <source>
        <dbReference type="Pfam" id="PF13926"/>
    </source>
</evidence>
<dbReference type="PANTHER" id="PTHR35711:SF1">
    <property type="entry name" value="ECTODERMAL, ISOFORM F"/>
    <property type="match status" value="1"/>
</dbReference>
<reference evidence="3" key="1">
    <citation type="journal article" date="2022" name="G3 (Bethesda)">
        <title>High quality genome of the basidiomycete yeast Dioszegia hungarica PDD-24b-2 isolated from cloud water.</title>
        <authorList>
            <person name="Jarrige D."/>
            <person name="Haridas S."/>
            <person name="Bleykasten-Grosshans C."/>
            <person name="Joly M."/>
            <person name="Nadalig T."/>
            <person name="Sancelme M."/>
            <person name="Vuilleumier S."/>
            <person name="Grigoriev I.V."/>
            <person name="Amato P."/>
            <person name="Bringel F."/>
        </authorList>
    </citation>
    <scope>NUCLEOTIDE SEQUENCE</scope>
    <source>
        <strain evidence="3">PDD-24b-2</strain>
    </source>
</reference>
<keyword evidence="4" id="KW-1185">Reference proteome</keyword>
<feature type="region of interest" description="Disordered" evidence="1">
    <location>
        <begin position="490"/>
        <end position="533"/>
    </location>
</feature>
<accession>A0AA38LUJ7</accession>
<dbReference type="AlphaFoldDB" id="A0AA38LUJ7"/>